<evidence type="ECO:0000256" key="10">
    <source>
        <dbReference type="ARBA" id="ARBA00023136"/>
    </source>
</evidence>
<evidence type="ECO:0000256" key="7">
    <source>
        <dbReference type="ARBA" id="ARBA00022946"/>
    </source>
</evidence>
<evidence type="ECO:0000256" key="1">
    <source>
        <dbReference type="ARBA" id="ARBA00004448"/>
    </source>
</evidence>
<keyword evidence="8 15" id="KW-1133">Transmembrane helix</keyword>
<dbReference type="InterPro" id="IPR023395">
    <property type="entry name" value="MCP_dom_sf"/>
</dbReference>
<feature type="repeat" description="Solcar" evidence="13">
    <location>
        <begin position="12"/>
        <end position="96"/>
    </location>
</feature>
<dbReference type="InterPro" id="IPR044677">
    <property type="entry name" value="SLC25A3/Pic2/Mir1-like"/>
</dbReference>
<evidence type="ECO:0000256" key="11">
    <source>
        <dbReference type="ARBA" id="ARBA00024240"/>
    </source>
</evidence>
<evidence type="ECO:0000256" key="5">
    <source>
        <dbReference type="ARBA" id="ARBA00022737"/>
    </source>
</evidence>
<dbReference type="EMBL" id="CAJFCW020000004">
    <property type="protein sequence ID" value="CAG9109383.1"/>
    <property type="molecule type" value="Genomic_DNA"/>
</dbReference>
<comment type="subcellular location">
    <subcellularLocation>
        <location evidence="1">Mitochondrion inner membrane</location>
        <topology evidence="1">Multi-pass membrane protein</topology>
    </subcellularLocation>
</comment>
<evidence type="ECO:0000256" key="2">
    <source>
        <dbReference type="ARBA" id="ARBA00006375"/>
    </source>
</evidence>
<sequence length="314" mass="33932">MGSNTVEFGSGKYYALCGLGGVLSCGITHTAIVPLDMVKCRIQVNPEKYKGIIGGFRTSVAEEGVRGLAKGWAPTAIGYSLQGLGKFGFYELFKVVYSDAIGPEMSYTWRTSLYLASSASAELFADILLAPMEATKVRIQTAVGAPPTLRGCVPYIYKSEGIKGFYKGLPPLWLRQIPYTMMKFACFERTVELLYKHVVPKPRADCTKGEQLIVTFVAGYIAGVFCAVVSHPADTIVSKLNQDANASAGDILRKLGPVGVWGGLMPRIIMIGTLTALQWFIYDSVKVAFNLPRPPPPEMPASLKAKLAAEGKTA</sequence>
<comment type="caution">
    <text evidence="16">The sequence shown here is derived from an EMBL/GenBank/DDBJ whole genome shotgun (WGS) entry which is preliminary data.</text>
</comment>
<dbReference type="Pfam" id="PF00153">
    <property type="entry name" value="Mito_carr"/>
    <property type="match status" value="3"/>
</dbReference>
<gene>
    <name evidence="16" type="ORF">BOKJ2_LOCUS7353</name>
</gene>
<feature type="transmembrane region" description="Helical" evidence="15">
    <location>
        <begin position="264"/>
        <end position="282"/>
    </location>
</feature>
<feature type="transmembrane region" description="Helical" evidence="15">
    <location>
        <begin position="13"/>
        <end position="33"/>
    </location>
</feature>
<name>A0A811KS33_9BILA</name>
<proteinExistence type="inferred from homology"/>
<dbReference type="Proteomes" id="UP000783686">
    <property type="component" value="Unassembled WGS sequence"/>
</dbReference>
<evidence type="ECO:0000256" key="14">
    <source>
        <dbReference type="RuleBase" id="RU000488"/>
    </source>
</evidence>
<comment type="similarity">
    <text evidence="2 14">Belongs to the mitochondrial carrier (TC 2.A.29) family.</text>
</comment>
<keyword evidence="17" id="KW-1185">Reference proteome</keyword>
<evidence type="ECO:0000256" key="12">
    <source>
        <dbReference type="ARBA" id="ARBA00054508"/>
    </source>
</evidence>
<evidence type="ECO:0000256" key="13">
    <source>
        <dbReference type="PROSITE-ProRule" id="PRU00282"/>
    </source>
</evidence>
<feature type="repeat" description="Solcar" evidence="13">
    <location>
        <begin position="210"/>
        <end position="288"/>
    </location>
</feature>
<comment type="function">
    <text evidence="12">Transport of phosphate groups from the cytosol to the mitochondrial matrix.</text>
</comment>
<dbReference type="AlphaFoldDB" id="A0A811KS33"/>
<dbReference type="GO" id="GO:0005743">
    <property type="term" value="C:mitochondrial inner membrane"/>
    <property type="evidence" value="ECO:0007669"/>
    <property type="project" value="UniProtKB-SubCell"/>
</dbReference>
<evidence type="ECO:0000256" key="8">
    <source>
        <dbReference type="ARBA" id="ARBA00022989"/>
    </source>
</evidence>
<dbReference type="EMBL" id="CAJFDH010000004">
    <property type="protein sequence ID" value="CAD5218143.1"/>
    <property type="molecule type" value="Genomic_DNA"/>
</dbReference>
<keyword evidence="4 13" id="KW-0812">Transmembrane</keyword>
<dbReference type="PANTHER" id="PTHR45671">
    <property type="entry name" value="SOLUTE CARRIER FAMILY 25 (MITOCHONDRIAL CARRIER PHOSPHATE CARRIER), MEMBER 3, LIKE-RELATED-RELATED"/>
    <property type="match status" value="1"/>
</dbReference>
<dbReference type="GO" id="GO:1990547">
    <property type="term" value="P:mitochondrial phosphate ion transmembrane transport"/>
    <property type="evidence" value="ECO:0007669"/>
    <property type="project" value="InterPro"/>
</dbReference>
<reference evidence="16" key="1">
    <citation type="submission" date="2020-09" db="EMBL/GenBank/DDBJ databases">
        <authorList>
            <person name="Kikuchi T."/>
        </authorList>
    </citation>
    <scope>NUCLEOTIDE SEQUENCE</scope>
    <source>
        <strain evidence="16">SH1</strain>
    </source>
</reference>
<keyword evidence="5" id="KW-0677">Repeat</keyword>
<evidence type="ECO:0000256" key="15">
    <source>
        <dbReference type="SAM" id="Phobius"/>
    </source>
</evidence>
<evidence type="ECO:0000256" key="3">
    <source>
        <dbReference type="ARBA" id="ARBA00022448"/>
    </source>
</evidence>
<dbReference type="Proteomes" id="UP000614601">
    <property type="component" value="Unassembled WGS sequence"/>
</dbReference>
<organism evidence="16 17">
    <name type="scientific">Bursaphelenchus okinawaensis</name>
    <dbReference type="NCBI Taxonomy" id="465554"/>
    <lineage>
        <taxon>Eukaryota</taxon>
        <taxon>Metazoa</taxon>
        <taxon>Ecdysozoa</taxon>
        <taxon>Nematoda</taxon>
        <taxon>Chromadorea</taxon>
        <taxon>Rhabditida</taxon>
        <taxon>Tylenchina</taxon>
        <taxon>Tylenchomorpha</taxon>
        <taxon>Aphelenchoidea</taxon>
        <taxon>Aphelenchoididae</taxon>
        <taxon>Bursaphelenchus</taxon>
    </lineage>
</organism>
<keyword evidence="6" id="KW-0999">Mitochondrion inner membrane</keyword>
<dbReference type="GO" id="GO:0005315">
    <property type="term" value="F:phosphate transmembrane transporter activity"/>
    <property type="evidence" value="ECO:0007669"/>
    <property type="project" value="InterPro"/>
</dbReference>
<accession>A0A811KS33</accession>
<dbReference type="SUPFAM" id="SSF103506">
    <property type="entry name" value="Mitochondrial carrier"/>
    <property type="match status" value="1"/>
</dbReference>
<protein>
    <recommendedName>
        <fullName evidence="11">Phosphate carrier protein, mitochondrial</fullName>
    </recommendedName>
</protein>
<dbReference type="InterPro" id="IPR018108">
    <property type="entry name" value="MCP_transmembrane"/>
</dbReference>
<feature type="transmembrane region" description="Helical" evidence="15">
    <location>
        <begin position="212"/>
        <end position="233"/>
    </location>
</feature>
<dbReference type="Gene3D" id="1.50.40.10">
    <property type="entry name" value="Mitochondrial carrier domain"/>
    <property type="match status" value="1"/>
</dbReference>
<feature type="repeat" description="Solcar" evidence="13">
    <location>
        <begin position="109"/>
        <end position="193"/>
    </location>
</feature>
<dbReference type="OrthoDB" id="427452at2759"/>
<evidence type="ECO:0000256" key="4">
    <source>
        <dbReference type="ARBA" id="ARBA00022692"/>
    </source>
</evidence>
<evidence type="ECO:0000313" key="17">
    <source>
        <dbReference type="Proteomes" id="UP000614601"/>
    </source>
</evidence>
<dbReference type="FunFam" id="1.50.40.10:FF:000005">
    <property type="entry name" value="Mitochondrial phosphate carrier protein 2"/>
    <property type="match status" value="1"/>
</dbReference>
<keyword evidence="10 13" id="KW-0472">Membrane</keyword>
<keyword evidence="9" id="KW-0496">Mitochondrion</keyword>
<dbReference type="PANTHER" id="PTHR45671:SF10">
    <property type="entry name" value="SOLUTE CARRIER FAMILY 25 MEMBER 3"/>
    <property type="match status" value="1"/>
</dbReference>
<evidence type="ECO:0000256" key="6">
    <source>
        <dbReference type="ARBA" id="ARBA00022792"/>
    </source>
</evidence>
<keyword evidence="3 14" id="KW-0813">Transport</keyword>
<evidence type="ECO:0000313" key="16">
    <source>
        <dbReference type="EMBL" id="CAD5218143.1"/>
    </source>
</evidence>
<keyword evidence="7" id="KW-0809">Transit peptide</keyword>
<evidence type="ECO:0000256" key="9">
    <source>
        <dbReference type="ARBA" id="ARBA00023128"/>
    </source>
</evidence>
<dbReference type="PROSITE" id="PS50920">
    <property type="entry name" value="SOLCAR"/>
    <property type="match status" value="3"/>
</dbReference>